<evidence type="ECO:0000313" key="2">
    <source>
        <dbReference type="EMBL" id="PRX12256.1"/>
    </source>
</evidence>
<evidence type="ECO:0000313" key="3">
    <source>
        <dbReference type="Proteomes" id="UP000239997"/>
    </source>
</evidence>
<dbReference type="PANTHER" id="PTHR42852">
    <property type="entry name" value="THIOL:DISULFIDE INTERCHANGE PROTEIN DSBE"/>
    <property type="match status" value="1"/>
</dbReference>
<dbReference type="InterPro" id="IPR013766">
    <property type="entry name" value="Thioredoxin_domain"/>
</dbReference>
<evidence type="ECO:0000259" key="1">
    <source>
        <dbReference type="PROSITE" id="PS51352"/>
    </source>
</evidence>
<sequence length="161" mass="18647">MMKKYFPFILLLIITACSKPEPQKAAVIGIEDIASLTSNYPDKIQVINFWATWCKPCVDELPAFEKLKATYGDQIEVILISLDDVENLESKVNPFLEKHNIQSQVRLLDYPYAAEYIPMVDPHWDGAIPVTLIKYKKEHKFYNQSFEFKELDFEVAALLEK</sequence>
<keyword evidence="3" id="KW-1185">Reference proteome</keyword>
<dbReference type="EMBL" id="PVNA01000007">
    <property type="protein sequence ID" value="PRX12256.1"/>
    <property type="molecule type" value="Genomic_DNA"/>
</dbReference>
<gene>
    <name evidence="2" type="ORF">LY02_02667</name>
</gene>
<feature type="domain" description="Thioredoxin" evidence="1">
    <location>
        <begin position="19"/>
        <end position="160"/>
    </location>
</feature>
<dbReference type="PROSITE" id="PS51352">
    <property type="entry name" value="THIOREDOXIN_2"/>
    <property type="match status" value="1"/>
</dbReference>
<accession>A0ABX5E3D0</accession>
<dbReference type="Pfam" id="PF00578">
    <property type="entry name" value="AhpC-TSA"/>
    <property type="match status" value="1"/>
</dbReference>
<dbReference type="InterPro" id="IPR000866">
    <property type="entry name" value="AhpC/TSA"/>
</dbReference>
<reference evidence="2 3" key="1">
    <citation type="submission" date="2018-03" db="EMBL/GenBank/DDBJ databases">
        <title>Genomic Encyclopedia of Archaeal and Bacterial Type Strains, Phase II (KMG-II): from individual species to whole genera.</title>
        <authorList>
            <person name="Goeker M."/>
        </authorList>
    </citation>
    <scope>NUCLEOTIDE SEQUENCE [LARGE SCALE GENOMIC DNA]</scope>
    <source>
        <strain evidence="2 3">DSM 22727</strain>
    </source>
</reference>
<dbReference type="Gene3D" id="3.40.30.10">
    <property type="entry name" value="Glutaredoxin"/>
    <property type="match status" value="1"/>
</dbReference>
<proteinExistence type="predicted"/>
<dbReference type="CDD" id="cd02966">
    <property type="entry name" value="TlpA_like_family"/>
    <property type="match status" value="1"/>
</dbReference>
<dbReference type="PANTHER" id="PTHR42852:SF13">
    <property type="entry name" value="PROTEIN DIPZ"/>
    <property type="match status" value="1"/>
</dbReference>
<dbReference type="SUPFAM" id="SSF52833">
    <property type="entry name" value="Thioredoxin-like"/>
    <property type="match status" value="1"/>
</dbReference>
<organism evidence="2 3">
    <name type="scientific">Nonlabens ulvanivorans</name>
    <name type="common">Persicivirga ulvanivorans</name>
    <dbReference type="NCBI Taxonomy" id="906888"/>
    <lineage>
        <taxon>Bacteria</taxon>
        <taxon>Pseudomonadati</taxon>
        <taxon>Bacteroidota</taxon>
        <taxon>Flavobacteriia</taxon>
        <taxon>Flavobacteriales</taxon>
        <taxon>Flavobacteriaceae</taxon>
        <taxon>Nonlabens</taxon>
    </lineage>
</organism>
<name>A0ABX5E3D0_NONUL</name>
<dbReference type="PROSITE" id="PS51257">
    <property type="entry name" value="PROKAR_LIPOPROTEIN"/>
    <property type="match status" value="1"/>
</dbReference>
<protein>
    <submittedName>
        <fullName evidence="2">AhpC/TSA family protein</fullName>
    </submittedName>
</protein>
<dbReference type="Proteomes" id="UP000239997">
    <property type="component" value="Unassembled WGS sequence"/>
</dbReference>
<comment type="caution">
    <text evidence="2">The sequence shown here is derived from an EMBL/GenBank/DDBJ whole genome shotgun (WGS) entry which is preliminary data.</text>
</comment>
<dbReference type="InterPro" id="IPR036249">
    <property type="entry name" value="Thioredoxin-like_sf"/>
</dbReference>
<dbReference type="InterPro" id="IPR050553">
    <property type="entry name" value="Thioredoxin_ResA/DsbE_sf"/>
</dbReference>